<feature type="compositionally biased region" description="Low complexity" evidence="2">
    <location>
        <begin position="353"/>
        <end position="363"/>
    </location>
</feature>
<feature type="compositionally biased region" description="Polar residues" evidence="2">
    <location>
        <begin position="657"/>
        <end position="668"/>
    </location>
</feature>
<organism evidence="3 4">
    <name type="scientific">Trichinella nelsoni</name>
    <dbReference type="NCBI Taxonomy" id="6336"/>
    <lineage>
        <taxon>Eukaryota</taxon>
        <taxon>Metazoa</taxon>
        <taxon>Ecdysozoa</taxon>
        <taxon>Nematoda</taxon>
        <taxon>Enoplea</taxon>
        <taxon>Dorylaimia</taxon>
        <taxon>Trichinellida</taxon>
        <taxon>Trichinellidae</taxon>
        <taxon>Trichinella</taxon>
    </lineage>
</organism>
<feature type="region of interest" description="Disordered" evidence="2">
    <location>
        <begin position="133"/>
        <end position="152"/>
    </location>
</feature>
<sequence>MADSTLHHWNYLLTDFLKKSCIEENMHKRNANNNDSHMTYSPTFIDKVIAAGWCWCLRNLGKLLCLSRKNRAVKNQAASVHRLGGMGQSPSAPIDVVSSNARSDRDAKARQSTRSLPDSQAWIKASSKHASDELKRFSSATTTQQRPSDLSNFSTGILNRQHPCWNRSAAPYYVESKVKTTTGPRSLDINVKALYRDQRSARDLRVCREEQMDDCWSDVASDMYRLNRNGNAGKSATSGFGKFEKEFNKRRPTEAATPANPDNMPTTTGADLHHHHHHHNHNHHHQPHRSLLKMKQKSTQKKASHPAALDFTWQKYAAHCETNDQSALNNSSKHMTSTSSPNRLNKSSYQRRSTLSMSKSSLASPTGHNYCEKLIIQSLRSELSAERTVRLDAERRLKQLENEYQALNAQLAIVEKQLSDVNKKLISQGENLKQKSLSCVELTCKTKELEELIEATKVQLNQSNQERDRLLESRAAEKAAYDKCLDDILSRVAKAVVEYEMLSQECFRLKNRNIQLEMDNKILYAQLRKYTGMQRPVVRPGPLEPISAEAEEDEDEVVFRSGPNHSYAKVNVAELPSPDSNAGEALCSRPVSFIFDGQGEALSPVSCGEKSTEKQSSVETLVDEDNSRVRSASELLSSAAASFYELASPQKRLYESNPRTTTLTTTAHSSSSTTSSSSSSGGGGGGGGSNSNTSNSGGAPLRTATSTSQATRACKIDQLQQQSSSSTTRTDRGLSTVGPDNLSTVGGHPFSANEKESTSRLVGIELPDGSNKLELIVNMLHRVNFYSSAAVGQALPAAVAAASRFRAKKPYGLDDGYSTMSSDRWTDSLAMWSPASRSKATTITTTADSSVHSGSPLSFSSAGAGAGARRPELERRSVARVDATAGRASSASSFASSSSAWSARWTVFDGCVPGMLRRCWSDSQLRARPAAPAPTLALTMDASPDPASSADAHDDDDSLAVLQAPVDCVEALFNVPFEDVDCLIQSLNDSAASNDDQLCLSTRKKRTEDDAATVACQGSELLSCFSQAEDTRRLLPEMNHHDVALDAAEELEDTDLSTDVSVRSGDFAFRPSSTSSSFSSDESDREMNVMVDWIKQLKIKTGKYSTRLSYFVVIKTRRVWGGTVLEEKKFSIPFFCIWSGHRKFGLVRYLPPEFRPSILRRDVYCRFGKQEREALSKFDFLAEFRDRSFSPKCKKVDSTRAGALVRGREPGDGKKKRQKAAATPNSGRPDRRSFSFDDLASAAVADGHQAKLRTGMAPAVVDPPEATWRHLSGSTASVHTSPSYCSSSFLSELLGEQTFFSSRKNDTQ</sequence>
<accession>A0A0V0RM40</accession>
<dbReference type="STRING" id="6336.A0A0V0RM40"/>
<keyword evidence="4" id="KW-1185">Reference proteome</keyword>
<feature type="coiled-coil region" evidence="1">
    <location>
        <begin position="383"/>
        <end position="473"/>
    </location>
</feature>
<feature type="compositionally biased region" description="Low complexity" evidence="2">
    <location>
        <begin position="690"/>
        <end position="736"/>
    </location>
</feature>
<feature type="region of interest" description="Disordered" evidence="2">
    <location>
        <begin position="937"/>
        <end position="956"/>
    </location>
</feature>
<feature type="region of interest" description="Disordered" evidence="2">
    <location>
        <begin position="1205"/>
        <end position="1232"/>
    </location>
</feature>
<feature type="region of interest" description="Disordered" evidence="2">
    <location>
        <begin position="83"/>
        <end position="122"/>
    </location>
</feature>
<feature type="region of interest" description="Disordered" evidence="2">
    <location>
        <begin position="248"/>
        <end position="305"/>
    </location>
</feature>
<feature type="region of interest" description="Disordered" evidence="2">
    <location>
        <begin position="603"/>
        <end position="628"/>
    </location>
</feature>
<feature type="compositionally biased region" description="Low complexity" evidence="2">
    <location>
        <begin position="937"/>
        <end position="950"/>
    </location>
</feature>
<comment type="caution">
    <text evidence="3">The sequence shown here is derived from an EMBL/GenBank/DDBJ whole genome shotgun (WGS) entry which is preliminary data.</text>
</comment>
<dbReference type="EMBL" id="JYDL01000134">
    <property type="protein sequence ID" value="KRX15349.1"/>
    <property type="molecule type" value="Genomic_DNA"/>
</dbReference>
<feature type="compositionally biased region" description="Gly residues" evidence="2">
    <location>
        <begin position="680"/>
        <end position="689"/>
    </location>
</feature>
<feature type="region of interest" description="Disordered" evidence="2">
    <location>
        <begin position="843"/>
        <end position="875"/>
    </location>
</feature>
<evidence type="ECO:0000313" key="3">
    <source>
        <dbReference type="EMBL" id="KRX15349.1"/>
    </source>
</evidence>
<evidence type="ECO:0000313" key="4">
    <source>
        <dbReference type="Proteomes" id="UP000054630"/>
    </source>
</evidence>
<name>A0A0V0RM40_9BILA</name>
<proteinExistence type="predicted"/>
<reference evidence="3 4" key="1">
    <citation type="submission" date="2015-01" db="EMBL/GenBank/DDBJ databases">
        <title>Evolution of Trichinella species and genotypes.</title>
        <authorList>
            <person name="Korhonen P.K."/>
            <person name="Edoardo P."/>
            <person name="Giuseppe L.R."/>
            <person name="Gasser R.B."/>
        </authorList>
    </citation>
    <scope>NUCLEOTIDE SEQUENCE [LARGE SCALE GENOMIC DNA]</scope>
    <source>
        <strain evidence="3">ISS37</strain>
    </source>
</reference>
<protein>
    <submittedName>
        <fullName evidence="3">Nck-associated protein 5-like</fullName>
    </submittedName>
</protein>
<feature type="region of interest" description="Disordered" evidence="2">
    <location>
        <begin position="325"/>
        <end position="363"/>
    </location>
</feature>
<gene>
    <name evidence="3" type="primary">Nckap5l</name>
    <name evidence="3" type="ORF">T07_5531</name>
</gene>
<keyword evidence="1" id="KW-0175">Coiled coil</keyword>
<feature type="compositionally biased region" description="Polar residues" evidence="2">
    <location>
        <begin position="843"/>
        <end position="852"/>
    </location>
</feature>
<feature type="compositionally biased region" description="Polar residues" evidence="2">
    <location>
        <begin position="325"/>
        <end position="352"/>
    </location>
</feature>
<dbReference type="OrthoDB" id="5919428at2759"/>
<evidence type="ECO:0000256" key="2">
    <source>
        <dbReference type="SAM" id="MobiDB-lite"/>
    </source>
</evidence>
<evidence type="ECO:0000256" key="1">
    <source>
        <dbReference type="SAM" id="Coils"/>
    </source>
</evidence>
<feature type="compositionally biased region" description="Polar residues" evidence="2">
    <location>
        <begin position="138"/>
        <end position="152"/>
    </location>
</feature>
<feature type="compositionally biased region" description="Basic residues" evidence="2">
    <location>
        <begin position="273"/>
        <end position="304"/>
    </location>
</feature>
<feature type="region of interest" description="Disordered" evidence="2">
    <location>
        <begin position="654"/>
        <end position="756"/>
    </location>
</feature>
<feature type="compositionally biased region" description="Low complexity" evidence="2">
    <location>
        <begin position="853"/>
        <end position="863"/>
    </location>
</feature>
<feature type="compositionally biased region" description="Low complexity" evidence="2">
    <location>
        <begin position="669"/>
        <end position="679"/>
    </location>
</feature>
<dbReference type="Proteomes" id="UP000054630">
    <property type="component" value="Unassembled WGS sequence"/>
</dbReference>